<dbReference type="InterPro" id="IPR011324">
    <property type="entry name" value="Cytotoxic_necrot_fac-like_cat"/>
</dbReference>
<dbReference type="NCBIfam" id="NF007998">
    <property type="entry name" value="PRK10723.1"/>
    <property type="match status" value="1"/>
</dbReference>
<dbReference type="AlphaFoldDB" id="A0A0U5L8A4"/>
<gene>
    <name evidence="11" type="primary">yfiH</name>
    <name evidence="11" type="ORF">EM595_2767</name>
</gene>
<dbReference type="OrthoDB" id="4279at2"/>
<dbReference type="PATRIC" id="fig|1619313.3.peg.2874"/>
<comment type="catalytic activity">
    <reaction evidence="1">
        <text>inosine + phosphate = alpha-D-ribose 1-phosphate + hypoxanthine</text>
        <dbReference type="Rhea" id="RHEA:27646"/>
        <dbReference type="ChEBI" id="CHEBI:17368"/>
        <dbReference type="ChEBI" id="CHEBI:17596"/>
        <dbReference type="ChEBI" id="CHEBI:43474"/>
        <dbReference type="ChEBI" id="CHEBI:57720"/>
        <dbReference type="EC" id="2.4.2.1"/>
    </reaction>
    <physiologicalReaction direction="left-to-right" evidence="1">
        <dbReference type="Rhea" id="RHEA:27647"/>
    </physiologicalReaction>
</comment>
<dbReference type="InterPro" id="IPR003730">
    <property type="entry name" value="Cu_polyphenol_OxRdtase"/>
</dbReference>
<evidence type="ECO:0000256" key="3">
    <source>
        <dbReference type="ARBA" id="ARBA00022679"/>
    </source>
</evidence>
<evidence type="ECO:0000256" key="5">
    <source>
        <dbReference type="ARBA" id="ARBA00022801"/>
    </source>
</evidence>
<evidence type="ECO:0000313" key="11">
    <source>
        <dbReference type="EMBL" id="CUU24998.1"/>
    </source>
</evidence>
<name>A0A0U5L8A4_9GAMM</name>
<proteinExistence type="inferred from homology"/>
<accession>A0A0U5L8A4</accession>
<dbReference type="GO" id="GO:0016787">
    <property type="term" value="F:hydrolase activity"/>
    <property type="evidence" value="ECO:0007669"/>
    <property type="project" value="UniProtKB-KW"/>
</dbReference>
<dbReference type="RefSeq" id="WP_067433108.1">
    <property type="nucleotide sequence ID" value="NZ_LN907827.1"/>
</dbReference>
<dbReference type="Gene3D" id="3.60.140.10">
    <property type="entry name" value="CNF1/YfiH-like putative cysteine hydrolases"/>
    <property type="match status" value="1"/>
</dbReference>
<evidence type="ECO:0000256" key="10">
    <source>
        <dbReference type="RuleBase" id="RU361274"/>
    </source>
</evidence>
<keyword evidence="3" id="KW-0808">Transferase</keyword>
<dbReference type="PANTHER" id="PTHR30616">
    <property type="entry name" value="UNCHARACTERIZED PROTEIN YFIH"/>
    <property type="match status" value="1"/>
</dbReference>
<organism evidence="11 12">
    <name type="scientific">Duffyella gerundensis</name>
    <dbReference type="NCBI Taxonomy" id="1619313"/>
    <lineage>
        <taxon>Bacteria</taxon>
        <taxon>Pseudomonadati</taxon>
        <taxon>Pseudomonadota</taxon>
        <taxon>Gammaproteobacteria</taxon>
        <taxon>Enterobacterales</taxon>
        <taxon>Erwiniaceae</taxon>
        <taxon>Duffyella</taxon>
    </lineage>
</organism>
<dbReference type="EMBL" id="LN907827">
    <property type="protein sequence ID" value="CUU24998.1"/>
    <property type="molecule type" value="Genomic_DNA"/>
</dbReference>
<dbReference type="NCBIfam" id="TIGR00726">
    <property type="entry name" value="peptidoglycan editing factor PgeF"/>
    <property type="match status" value="1"/>
</dbReference>
<dbReference type="SUPFAM" id="SSF64438">
    <property type="entry name" value="CNF1/YfiH-like putative cysteine hydrolases"/>
    <property type="match status" value="1"/>
</dbReference>
<keyword evidence="6" id="KW-0862">Zinc</keyword>
<protein>
    <recommendedName>
        <fullName evidence="10">Purine nucleoside phosphorylase</fullName>
    </recommendedName>
</protein>
<evidence type="ECO:0000256" key="6">
    <source>
        <dbReference type="ARBA" id="ARBA00022833"/>
    </source>
</evidence>
<comment type="catalytic activity">
    <reaction evidence="9">
        <text>S-methyl-5'-thioadenosine + phosphate = 5-(methylsulfanyl)-alpha-D-ribose 1-phosphate + adenine</text>
        <dbReference type="Rhea" id="RHEA:11852"/>
        <dbReference type="ChEBI" id="CHEBI:16708"/>
        <dbReference type="ChEBI" id="CHEBI:17509"/>
        <dbReference type="ChEBI" id="CHEBI:43474"/>
        <dbReference type="ChEBI" id="CHEBI:58533"/>
        <dbReference type="EC" id="2.4.2.28"/>
    </reaction>
    <physiologicalReaction direction="left-to-right" evidence="9">
        <dbReference type="Rhea" id="RHEA:11853"/>
    </physiologicalReaction>
</comment>
<dbReference type="CDD" id="cd16833">
    <property type="entry name" value="YfiH"/>
    <property type="match status" value="1"/>
</dbReference>
<evidence type="ECO:0000256" key="7">
    <source>
        <dbReference type="ARBA" id="ARBA00047989"/>
    </source>
</evidence>
<comment type="catalytic activity">
    <reaction evidence="8">
        <text>adenosine + phosphate = alpha-D-ribose 1-phosphate + adenine</text>
        <dbReference type="Rhea" id="RHEA:27642"/>
        <dbReference type="ChEBI" id="CHEBI:16335"/>
        <dbReference type="ChEBI" id="CHEBI:16708"/>
        <dbReference type="ChEBI" id="CHEBI:43474"/>
        <dbReference type="ChEBI" id="CHEBI:57720"/>
        <dbReference type="EC" id="2.4.2.1"/>
    </reaction>
    <physiologicalReaction direction="left-to-right" evidence="8">
        <dbReference type="Rhea" id="RHEA:27643"/>
    </physiologicalReaction>
</comment>
<dbReference type="PANTHER" id="PTHR30616:SF2">
    <property type="entry name" value="PURINE NUCLEOSIDE PHOSPHORYLASE LACC1"/>
    <property type="match status" value="1"/>
</dbReference>
<dbReference type="GO" id="GO:0005507">
    <property type="term" value="F:copper ion binding"/>
    <property type="evidence" value="ECO:0007669"/>
    <property type="project" value="TreeGrafter"/>
</dbReference>
<evidence type="ECO:0000313" key="12">
    <source>
        <dbReference type="Proteomes" id="UP000059419"/>
    </source>
</evidence>
<dbReference type="Pfam" id="PF02578">
    <property type="entry name" value="Cu-oxidase_4"/>
    <property type="match status" value="1"/>
</dbReference>
<keyword evidence="12" id="KW-1185">Reference proteome</keyword>
<comment type="catalytic activity">
    <reaction evidence="7">
        <text>adenosine + H2O + H(+) = inosine + NH4(+)</text>
        <dbReference type="Rhea" id="RHEA:24408"/>
        <dbReference type="ChEBI" id="CHEBI:15377"/>
        <dbReference type="ChEBI" id="CHEBI:15378"/>
        <dbReference type="ChEBI" id="CHEBI:16335"/>
        <dbReference type="ChEBI" id="CHEBI:17596"/>
        <dbReference type="ChEBI" id="CHEBI:28938"/>
        <dbReference type="EC" id="3.5.4.4"/>
    </reaction>
    <physiologicalReaction direction="left-to-right" evidence="7">
        <dbReference type="Rhea" id="RHEA:24409"/>
    </physiologicalReaction>
</comment>
<dbReference type="GO" id="GO:0017061">
    <property type="term" value="F:S-methyl-5-thioadenosine phosphorylase activity"/>
    <property type="evidence" value="ECO:0007669"/>
    <property type="project" value="UniProtKB-EC"/>
</dbReference>
<evidence type="ECO:0000256" key="8">
    <source>
        <dbReference type="ARBA" id="ARBA00048968"/>
    </source>
</evidence>
<evidence type="ECO:0000256" key="1">
    <source>
        <dbReference type="ARBA" id="ARBA00000553"/>
    </source>
</evidence>
<reference evidence="12" key="1">
    <citation type="submission" date="2015-11" db="EMBL/GenBank/DDBJ databases">
        <authorList>
            <person name="Blom J."/>
        </authorList>
    </citation>
    <scope>NUCLEOTIDE SEQUENCE [LARGE SCALE GENOMIC DNA]</scope>
</reference>
<evidence type="ECO:0000256" key="4">
    <source>
        <dbReference type="ARBA" id="ARBA00022723"/>
    </source>
</evidence>
<keyword evidence="4" id="KW-0479">Metal-binding</keyword>
<dbReference type="InterPro" id="IPR038371">
    <property type="entry name" value="Cu_polyphenol_OxRdtase_sf"/>
</dbReference>
<keyword evidence="5" id="KW-0378">Hydrolase</keyword>
<sequence>MVSHLIIPDWPAPANVRACSTTRAGGISAAPWDSLNLGAHVGDNPAAVAANRQRLVALASLPTMPIWLDQVHGTDVVHLTEAFDRPPQADAVWSNHAAMPCAVMTADCLPVLFCSYDGTEVAAAHAGWRGLCAGVLENTLAQFSVPAAQIHIWLGPAIGPQRFEVGGEVRAAFMAHDAEAATAFVPAGEKYLADIWQLACQRLTACGVTSISGGTHCTVSEPEHFFSWRRDGSTGRMATLVWLL</sequence>
<evidence type="ECO:0000256" key="2">
    <source>
        <dbReference type="ARBA" id="ARBA00007353"/>
    </source>
</evidence>
<dbReference type="STRING" id="1619313.EM595_2767"/>
<comment type="similarity">
    <text evidence="2 10">Belongs to the purine nucleoside phosphorylase YfiH/LACC1 family.</text>
</comment>
<dbReference type="KEGG" id="ege:EM595_2767"/>
<evidence type="ECO:0000256" key="9">
    <source>
        <dbReference type="ARBA" id="ARBA00049893"/>
    </source>
</evidence>
<dbReference type="Proteomes" id="UP000059419">
    <property type="component" value="Chromosome 1"/>
</dbReference>